<comment type="similarity">
    <text evidence="1">Belongs to the peptidase S1 family.</text>
</comment>
<name>A0A8K0GBK1_IGNLU</name>
<evidence type="ECO:0000313" key="8">
    <source>
        <dbReference type="Proteomes" id="UP000801492"/>
    </source>
</evidence>
<dbReference type="SUPFAM" id="SSF50494">
    <property type="entry name" value="Trypsin-like serine proteases"/>
    <property type="match status" value="1"/>
</dbReference>
<gene>
    <name evidence="7" type="ORF">ILUMI_13812</name>
</gene>
<dbReference type="SMART" id="SM00020">
    <property type="entry name" value="Tryp_SPc"/>
    <property type="match status" value="1"/>
</dbReference>
<feature type="domain" description="Peptidase S1" evidence="6">
    <location>
        <begin position="35"/>
        <end position="278"/>
    </location>
</feature>
<dbReference type="GO" id="GO:0006508">
    <property type="term" value="P:proteolysis"/>
    <property type="evidence" value="ECO:0007669"/>
    <property type="project" value="UniProtKB-KW"/>
</dbReference>
<dbReference type="InterPro" id="IPR009003">
    <property type="entry name" value="Peptidase_S1_PA"/>
</dbReference>
<reference evidence="7" key="1">
    <citation type="submission" date="2019-08" db="EMBL/GenBank/DDBJ databases">
        <title>The genome of the North American firefly Photinus pyralis.</title>
        <authorList>
            <consortium name="Photinus pyralis genome working group"/>
            <person name="Fallon T.R."/>
            <person name="Sander Lower S.E."/>
            <person name="Weng J.-K."/>
        </authorList>
    </citation>
    <scope>NUCLEOTIDE SEQUENCE</scope>
    <source>
        <strain evidence="7">TRF0915ILg1</strain>
        <tissue evidence="7">Whole body</tissue>
    </source>
</reference>
<dbReference type="Gene3D" id="2.40.10.10">
    <property type="entry name" value="Trypsin-like serine proteases"/>
    <property type="match status" value="1"/>
</dbReference>
<organism evidence="7 8">
    <name type="scientific">Ignelater luminosus</name>
    <name type="common">Cucubano</name>
    <name type="synonym">Pyrophorus luminosus</name>
    <dbReference type="NCBI Taxonomy" id="2038154"/>
    <lineage>
        <taxon>Eukaryota</taxon>
        <taxon>Metazoa</taxon>
        <taxon>Ecdysozoa</taxon>
        <taxon>Arthropoda</taxon>
        <taxon>Hexapoda</taxon>
        <taxon>Insecta</taxon>
        <taxon>Pterygota</taxon>
        <taxon>Neoptera</taxon>
        <taxon>Endopterygota</taxon>
        <taxon>Coleoptera</taxon>
        <taxon>Polyphaga</taxon>
        <taxon>Elateriformia</taxon>
        <taxon>Elateroidea</taxon>
        <taxon>Elateridae</taxon>
        <taxon>Agrypninae</taxon>
        <taxon>Pyrophorini</taxon>
        <taxon>Ignelater</taxon>
    </lineage>
</organism>
<dbReference type="EMBL" id="VTPC01008781">
    <property type="protein sequence ID" value="KAF2892363.1"/>
    <property type="molecule type" value="Genomic_DNA"/>
</dbReference>
<evidence type="ECO:0000256" key="4">
    <source>
        <dbReference type="ARBA" id="ARBA00022825"/>
    </source>
</evidence>
<proteinExistence type="inferred from homology"/>
<evidence type="ECO:0000259" key="6">
    <source>
        <dbReference type="PROSITE" id="PS50240"/>
    </source>
</evidence>
<evidence type="ECO:0000256" key="5">
    <source>
        <dbReference type="ARBA" id="ARBA00023157"/>
    </source>
</evidence>
<dbReference type="PRINTS" id="PR00722">
    <property type="entry name" value="CHYMOTRYPSIN"/>
</dbReference>
<dbReference type="Pfam" id="PF00089">
    <property type="entry name" value="Trypsin"/>
    <property type="match status" value="1"/>
</dbReference>
<sequence length="289" mass="32596">MRAVLIELVVMVLLVGSIYFLEAKIRGKNTTDMRIIGGIAWNIQYYSYVVPITVKPVVRYDERFATETLLCGGSVIGSHWIITAAICLERISRLEIDNTDLLIKSGVKSWNGTSNSDRFFAQHDVDSYYIPDSEGYIGLIKVIQRFTHLIQRISLAGKSYRLKTDSTAQMFGFGANSKTGGHNYIFKGISGKITRLYHCKKLLGSIYDTNLQPEYSLCFQPTREAFIKPDACDGDSGGPIVENNVLIGIIFSERCGDRLASQHIKVPGFEDQLRKFISRFNINIRLRFV</sequence>
<dbReference type="PROSITE" id="PS50240">
    <property type="entry name" value="TRYPSIN_DOM"/>
    <property type="match status" value="1"/>
</dbReference>
<dbReference type="PROSITE" id="PS00135">
    <property type="entry name" value="TRYPSIN_SER"/>
    <property type="match status" value="1"/>
</dbReference>
<keyword evidence="3" id="KW-0378">Hydrolase</keyword>
<comment type="caution">
    <text evidence="7">The sequence shown here is derived from an EMBL/GenBank/DDBJ whole genome shotgun (WGS) entry which is preliminary data.</text>
</comment>
<keyword evidence="2" id="KW-0645">Protease</keyword>
<dbReference type="InterPro" id="IPR043504">
    <property type="entry name" value="Peptidase_S1_PA_chymotrypsin"/>
</dbReference>
<keyword evidence="4" id="KW-0720">Serine protease</keyword>
<dbReference type="AlphaFoldDB" id="A0A8K0GBK1"/>
<dbReference type="InterPro" id="IPR001254">
    <property type="entry name" value="Trypsin_dom"/>
</dbReference>
<evidence type="ECO:0000256" key="1">
    <source>
        <dbReference type="ARBA" id="ARBA00007664"/>
    </source>
</evidence>
<keyword evidence="8" id="KW-1185">Reference proteome</keyword>
<dbReference type="GO" id="GO:0004252">
    <property type="term" value="F:serine-type endopeptidase activity"/>
    <property type="evidence" value="ECO:0007669"/>
    <property type="project" value="InterPro"/>
</dbReference>
<dbReference type="PANTHER" id="PTHR24276:SF91">
    <property type="entry name" value="AT26814P-RELATED"/>
    <property type="match status" value="1"/>
</dbReference>
<dbReference type="Proteomes" id="UP000801492">
    <property type="component" value="Unassembled WGS sequence"/>
</dbReference>
<dbReference type="InterPro" id="IPR001314">
    <property type="entry name" value="Peptidase_S1A"/>
</dbReference>
<dbReference type="PANTHER" id="PTHR24276">
    <property type="entry name" value="POLYSERASE-RELATED"/>
    <property type="match status" value="1"/>
</dbReference>
<keyword evidence="5" id="KW-1015">Disulfide bond</keyword>
<dbReference type="InterPro" id="IPR050430">
    <property type="entry name" value="Peptidase_S1"/>
</dbReference>
<accession>A0A8K0GBK1</accession>
<dbReference type="InterPro" id="IPR033116">
    <property type="entry name" value="TRYPSIN_SER"/>
</dbReference>
<evidence type="ECO:0000256" key="2">
    <source>
        <dbReference type="ARBA" id="ARBA00022670"/>
    </source>
</evidence>
<protein>
    <recommendedName>
        <fullName evidence="6">Peptidase S1 domain-containing protein</fullName>
    </recommendedName>
</protein>
<evidence type="ECO:0000313" key="7">
    <source>
        <dbReference type="EMBL" id="KAF2892363.1"/>
    </source>
</evidence>
<dbReference type="OrthoDB" id="7475587at2759"/>
<evidence type="ECO:0000256" key="3">
    <source>
        <dbReference type="ARBA" id="ARBA00022801"/>
    </source>
</evidence>